<evidence type="ECO:0000313" key="2">
    <source>
        <dbReference type="Proteomes" id="UP000265520"/>
    </source>
</evidence>
<dbReference type="Proteomes" id="UP000265520">
    <property type="component" value="Unassembled WGS sequence"/>
</dbReference>
<protein>
    <submittedName>
        <fullName evidence="1">Uncharacterized protein</fullName>
    </submittedName>
</protein>
<keyword evidence="2" id="KW-1185">Reference proteome</keyword>
<evidence type="ECO:0000313" key="1">
    <source>
        <dbReference type="EMBL" id="MCI54899.1"/>
    </source>
</evidence>
<accession>A0A392T1L1</accession>
<comment type="caution">
    <text evidence="1">The sequence shown here is derived from an EMBL/GenBank/DDBJ whole genome shotgun (WGS) entry which is preliminary data.</text>
</comment>
<sequence length="50" mass="5619">MVAEPALQRAAVNVHFLEWSLSEPKRHVARVLAASRLETENIMFCLAGVR</sequence>
<dbReference type="AlphaFoldDB" id="A0A392T1L1"/>
<organism evidence="1 2">
    <name type="scientific">Trifolium medium</name>
    <dbReference type="NCBI Taxonomy" id="97028"/>
    <lineage>
        <taxon>Eukaryota</taxon>
        <taxon>Viridiplantae</taxon>
        <taxon>Streptophyta</taxon>
        <taxon>Embryophyta</taxon>
        <taxon>Tracheophyta</taxon>
        <taxon>Spermatophyta</taxon>
        <taxon>Magnoliopsida</taxon>
        <taxon>eudicotyledons</taxon>
        <taxon>Gunneridae</taxon>
        <taxon>Pentapetalae</taxon>
        <taxon>rosids</taxon>
        <taxon>fabids</taxon>
        <taxon>Fabales</taxon>
        <taxon>Fabaceae</taxon>
        <taxon>Papilionoideae</taxon>
        <taxon>50 kb inversion clade</taxon>
        <taxon>NPAAA clade</taxon>
        <taxon>Hologalegina</taxon>
        <taxon>IRL clade</taxon>
        <taxon>Trifolieae</taxon>
        <taxon>Trifolium</taxon>
    </lineage>
</organism>
<reference evidence="1 2" key="1">
    <citation type="journal article" date="2018" name="Front. Plant Sci.">
        <title>Red Clover (Trifolium pratense) and Zigzag Clover (T. medium) - A Picture of Genomic Similarities and Differences.</title>
        <authorList>
            <person name="Dluhosova J."/>
            <person name="Istvanek J."/>
            <person name="Nedelnik J."/>
            <person name="Repkova J."/>
        </authorList>
    </citation>
    <scope>NUCLEOTIDE SEQUENCE [LARGE SCALE GENOMIC DNA]</scope>
    <source>
        <strain evidence="2">cv. 10/8</strain>
        <tissue evidence="1">Leaf</tissue>
    </source>
</reference>
<name>A0A392T1L1_9FABA</name>
<proteinExistence type="predicted"/>
<dbReference type="EMBL" id="LXQA010487005">
    <property type="protein sequence ID" value="MCI54899.1"/>
    <property type="molecule type" value="Genomic_DNA"/>
</dbReference>